<comment type="subcellular location">
    <subcellularLocation>
        <location evidence="1">Cytoplasm</location>
    </subcellularLocation>
</comment>
<evidence type="ECO:0000256" key="1">
    <source>
        <dbReference type="ARBA" id="ARBA00004496"/>
    </source>
</evidence>
<keyword evidence="2" id="KW-0963">Cytoplasm</keyword>
<dbReference type="GO" id="GO:0005768">
    <property type="term" value="C:endosome"/>
    <property type="evidence" value="ECO:0007669"/>
    <property type="project" value="UniProtKB-ARBA"/>
</dbReference>
<feature type="region of interest" description="Disordered" evidence="3">
    <location>
        <begin position="1078"/>
        <end position="1119"/>
    </location>
</feature>
<accession>A0A8J4G9Y1</accession>
<dbReference type="AlphaFoldDB" id="A0A8J4G9Y1"/>
<feature type="region of interest" description="Disordered" evidence="3">
    <location>
        <begin position="634"/>
        <end position="664"/>
    </location>
</feature>
<feature type="compositionally biased region" description="Polar residues" evidence="3">
    <location>
        <begin position="225"/>
        <end position="236"/>
    </location>
</feature>
<feature type="compositionally biased region" description="Pro residues" evidence="3">
    <location>
        <begin position="1084"/>
        <end position="1094"/>
    </location>
</feature>
<gene>
    <name evidence="5" type="ORF">Vretimale_7684</name>
</gene>
<dbReference type="Pfam" id="PF00787">
    <property type="entry name" value="PX"/>
    <property type="match status" value="1"/>
</dbReference>
<feature type="compositionally biased region" description="Basic residues" evidence="3">
    <location>
        <begin position="395"/>
        <end position="406"/>
    </location>
</feature>
<feature type="compositionally biased region" description="Low complexity" evidence="3">
    <location>
        <begin position="754"/>
        <end position="775"/>
    </location>
</feature>
<feature type="region of interest" description="Disordered" evidence="3">
    <location>
        <begin position="105"/>
        <end position="139"/>
    </location>
</feature>
<dbReference type="PANTHER" id="PTHR22999">
    <property type="entry name" value="PX SERINE/THREONINE KINASE PXK"/>
    <property type="match status" value="1"/>
</dbReference>
<dbReference type="Proteomes" id="UP000722791">
    <property type="component" value="Unassembled WGS sequence"/>
</dbReference>
<feature type="compositionally biased region" description="Gly residues" evidence="3">
    <location>
        <begin position="163"/>
        <end position="172"/>
    </location>
</feature>
<evidence type="ECO:0000256" key="3">
    <source>
        <dbReference type="SAM" id="MobiDB-lite"/>
    </source>
</evidence>
<feature type="compositionally biased region" description="Polar residues" evidence="3">
    <location>
        <begin position="116"/>
        <end position="129"/>
    </location>
</feature>
<dbReference type="PANTHER" id="PTHR22999:SF23">
    <property type="entry name" value="SORTING NEXIN-16"/>
    <property type="match status" value="1"/>
</dbReference>
<dbReference type="SMART" id="SM00312">
    <property type="entry name" value="PX"/>
    <property type="match status" value="1"/>
</dbReference>
<proteinExistence type="predicted"/>
<name>A0A8J4G9Y1_9CHLO</name>
<feature type="region of interest" description="Disordered" evidence="3">
    <location>
        <begin position="754"/>
        <end position="776"/>
    </location>
</feature>
<feature type="compositionally biased region" description="Gly residues" evidence="3">
    <location>
        <begin position="438"/>
        <end position="448"/>
    </location>
</feature>
<feature type="region of interest" description="Disordered" evidence="3">
    <location>
        <begin position="349"/>
        <end position="448"/>
    </location>
</feature>
<dbReference type="SUPFAM" id="SSF64268">
    <property type="entry name" value="PX domain"/>
    <property type="match status" value="1"/>
</dbReference>
<feature type="region of interest" description="Disordered" evidence="3">
    <location>
        <begin position="570"/>
        <end position="590"/>
    </location>
</feature>
<comment type="caution">
    <text evidence="5">The sequence shown here is derived from an EMBL/GenBank/DDBJ whole genome shotgun (WGS) entry which is preliminary data.</text>
</comment>
<evidence type="ECO:0000259" key="4">
    <source>
        <dbReference type="PROSITE" id="PS50195"/>
    </source>
</evidence>
<protein>
    <recommendedName>
        <fullName evidence="4">PX domain-containing protein</fullName>
    </recommendedName>
</protein>
<evidence type="ECO:0000313" key="5">
    <source>
        <dbReference type="EMBL" id="GIM02883.1"/>
    </source>
</evidence>
<dbReference type="PROSITE" id="PS50195">
    <property type="entry name" value="PX"/>
    <property type="match status" value="1"/>
</dbReference>
<feature type="region of interest" description="Disordered" evidence="3">
    <location>
        <begin position="155"/>
        <end position="184"/>
    </location>
</feature>
<dbReference type="CDD" id="cd06093">
    <property type="entry name" value="PX_domain"/>
    <property type="match status" value="1"/>
</dbReference>
<feature type="region of interest" description="Disordered" evidence="3">
    <location>
        <begin position="215"/>
        <end position="290"/>
    </location>
</feature>
<sequence length="1152" mass="115992">MSRPFQLAAMGCVQGPSAYPSPFFSPSHPPISRHSSGGGYGVSKIHLGAHRQRLSGDTSAAAAHTASVSHVPASFSCGIRRNTTATTTSTATAAATPATLLSEQHLTHHRGHSHCMESQANSTHTQPHAGSSVATATTASATSNVRKSASNIELGSCTSGAVGTSGGDGGCGSRRRSGGNTSSGGGAATLNGMFAAADGATAAAKCEGGGGNGGSYLSQPDAADSPTQPRGLSSSYHAGMDRPQPPSHSRHPSGGHPTSTSYFGGQMPLDHRGGSIGADGGKTAVGKHRRSCSYDVVSARTGDVNGSGDTGAAANTAVGAGGAGAGGGPSSSSRAPWFDFDFGGGLIMPWQKAGTEPPPAQQQQYNHREQHVPQERTQSPQRIHDSGTSREQQNHHHRHHHQRVHHQHENIGHKHHHNRHHQEQRPVHHAGRGHNGSSSGGAGSGGSGSWCRANVAAFEMVSEPLTFGLTAEYVVYKIRVADVVSGREWTVARRFRSFESMAAKLAATQPRYASLARALPPKRLFVHSADVTFVNSRRADLDTYLQQLLDVRELAECGVLREFLLPDQAAPAPAKRSGGGAAATAPDGNSSASPLLTGSIAALELPAAVWPAAAARNLLERVAVDLRGLRRRAVSRRSSVDLRPPAQTQQPSAPGVGSSAGVGGNGGGAGRSFAWLTRRGDNAAAVAMAAPPAPLPGKADCGASAAAAAEASMEGSPPQMVSGPEEEEEDLFDDLLDEEDLLISEEQEPLLTPSDAAAATGPTPSAAAAPSSSQATGGGGFRFGLPAWASGAGESGSGGFFAFPSVQARLRQYKEGAAAAAPEGCRSTTSFASMAAALSSSRGASPERMGSSWSRGGPISGSQSAQEVGVTKRLMAALRGAATAAAAAAPADAYLDAQPLPLTPAASESPTRVRATAAEVVAGGSGAGPPAATAAAAGGVGSLSSHSFPLPAAGAAGSATVRLPVPAAPAMPPPPLPMRPSIEAPVGSGIHGVNVTSVRMTAAAAATPGEGRTQAESVARGSGAVTGTIGGAATTSSSTLMGLSLERPAQRVQSVATAVPTGTVRVFSVPNSPIAAHTVATGAPAPPPRLPSPPLNSNAGGHDNTTANGAGGGSGSGATATAAVGISAPLYELVDVLFGLQGQGFFRRQVWR</sequence>
<reference evidence="5" key="1">
    <citation type="journal article" date="2021" name="Proc. Natl. Acad. Sci. U.S.A.">
        <title>Three genomes in the algal genus Volvox reveal the fate of a haploid sex-determining region after a transition to homothallism.</title>
        <authorList>
            <person name="Yamamoto K."/>
            <person name="Hamaji T."/>
            <person name="Kawai-Toyooka H."/>
            <person name="Matsuzaki R."/>
            <person name="Takahashi F."/>
            <person name="Nishimura Y."/>
            <person name="Kawachi M."/>
            <person name="Noguchi H."/>
            <person name="Minakuchi Y."/>
            <person name="Umen J.G."/>
            <person name="Toyoda A."/>
            <person name="Nozaki H."/>
        </authorList>
    </citation>
    <scope>NUCLEOTIDE SEQUENCE</scope>
    <source>
        <strain evidence="5">NIES-3785</strain>
    </source>
</reference>
<feature type="region of interest" description="Disordered" evidence="3">
    <location>
        <begin position="842"/>
        <end position="864"/>
    </location>
</feature>
<feature type="domain" description="PX" evidence="4">
    <location>
        <begin position="454"/>
        <end position="571"/>
    </location>
</feature>
<feature type="region of interest" description="Disordered" evidence="3">
    <location>
        <begin position="706"/>
        <end position="731"/>
    </location>
</feature>
<feature type="compositionally biased region" description="Basic and acidic residues" evidence="3">
    <location>
        <begin position="382"/>
        <end position="394"/>
    </location>
</feature>
<dbReference type="EMBL" id="BNCQ01000012">
    <property type="protein sequence ID" value="GIM02883.1"/>
    <property type="molecule type" value="Genomic_DNA"/>
</dbReference>
<evidence type="ECO:0000313" key="6">
    <source>
        <dbReference type="Proteomes" id="UP000722791"/>
    </source>
</evidence>
<evidence type="ECO:0000256" key="2">
    <source>
        <dbReference type="ARBA" id="ARBA00022490"/>
    </source>
</evidence>
<dbReference type="InterPro" id="IPR001683">
    <property type="entry name" value="PX_dom"/>
</dbReference>
<dbReference type="GO" id="GO:0035091">
    <property type="term" value="F:phosphatidylinositol binding"/>
    <property type="evidence" value="ECO:0007669"/>
    <property type="project" value="InterPro"/>
</dbReference>
<dbReference type="InterPro" id="IPR036871">
    <property type="entry name" value="PX_dom_sf"/>
</dbReference>
<organism evidence="5 6">
    <name type="scientific">Volvox reticuliferus</name>
    <dbReference type="NCBI Taxonomy" id="1737510"/>
    <lineage>
        <taxon>Eukaryota</taxon>
        <taxon>Viridiplantae</taxon>
        <taxon>Chlorophyta</taxon>
        <taxon>core chlorophytes</taxon>
        <taxon>Chlorophyceae</taxon>
        <taxon>CS clade</taxon>
        <taxon>Chlamydomonadales</taxon>
        <taxon>Volvocaceae</taxon>
        <taxon>Volvox</taxon>
    </lineage>
</organism>
<dbReference type="Gene3D" id="3.30.1520.10">
    <property type="entry name" value="Phox-like domain"/>
    <property type="match status" value="1"/>
</dbReference>
<feature type="compositionally biased region" description="Low complexity" evidence="3">
    <location>
        <begin position="1095"/>
        <end position="1108"/>
    </location>
</feature>
<dbReference type="InterPro" id="IPR051837">
    <property type="entry name" value="SortingNexin/PXDomain-PKLike"/>
</dbReference>